<keyword evidence="11" id="KW-1185">Reference proteome</keyword>
<dbReference type="InterPro" id="IPR034353">
    <property type="entry name" value="ABT1/ESF2_RRM"/>
</dbReference>
<evidence type="ECO:0000313" key="10">
    <source>
        <dbReference type="EMBL" id="KAJ3054526.1"/>
    </source>
</evidence>
<dbReference type="GO" id="GO:0000472">
    <property type="term" value="P:endonucleolytic cleavage to generate mature 5'-end of SSU-rRNA from (SSU-rRNA, 5.8S rRNA, LSU-rRNA)"/>
    <property type="evidence" value="ECO:0007669"/>
    <property type="project" value="TreeGrafter"/>
</dbReference>
<sequence length="394" mass="43861">MSKLGQSQNTKGTLRNRRPKTIIGKNALTLPSASVTDDPRFQLRPSLFERTPGGIHLDDGSEDDEEGMERSSAGLEDGSDARSGKNEVREGDNEVDEGGDDEEVWEEGSSDGEIEGNRKGGEDVELDDDASTGDSDNDTPHESKLSLNLPLLSSAKPLTAKSLAKYQAKIDASGVVYLSRIPPFMKPEKLRTLLARYGSIGRIYLVPEDPKIAARRKKYKHNRRQNFTEGWVEFADKQVARSVADLLNGKQIGGKKRSRYYDDIWNIKYLPRFKWNHLSEQIAYELKVRDQRLKAEMAQAKRENKAYVKNVEKAKMIEGMVEKKQRKRKAEEGGDADEGVGNSSGGGSATTFGEADGTEAIRRRFKQRKVIDSDANDFKSKTGKTSALLGRIFA</sequence>
<evidence type="ECO:0000256" key="6">
    <source>
        <dbReference type="PROSITE-ProRule" id="PRU00176"/>
    </source>
</evidence>
<dbReference type="InterPro" id="IPR039119">
    <property type="entry name" value="ABT1/Esf2"/>
</dbReference>
<protein>
    <recommendedName>
        <fullName evidence="5">18S rRNA factor 2</fullName>
    </recommendedName>
</protein>
<feature type="compositionally biased region" description="Polar residues" evidence="8">
    <location>
        <begin position="1"/>
        <end position="13"/>
    </location>
</feature>
<dbReference type="PANTHER" id="PTHR12311:SF7">
    <property type="entry name" value="ACTIVATOR OF BASAL TRANSCRIPTION 1"/>
    <property type="match status" value="1"/>
</dbReference>
<feature type="coiled-coil region" evidence="7">
    <location>
        <begin position="283"/>
        <end position="317"/>
    </location>
</feature>
<dbReference type="SUPFAM" id="SSF54928">
    <property type="entry name" value="RNA-binding domain, RBD"/>
    <property type="match status" value="1"/>
</dbReference>
<dbReference type="AlphaFoldDB" id="A0AAD5SG18"/>
<dbReference type="GO" id="GO:0034462">
    <property type="term" value="P:small-subunit processome assembly"/>
    <property type="evidence" value="ECO:0007669"/>
    <property type="project" value="TreeGrafter"/>
</dbReference>
<feature type="compositionally biased region" description="Acidic residues" evidence="8">
    <location>
        <begin position="93"/>
        <end position="114"/>
    </location>
</feature>
<feature type="compositionally biased region" description="Basic and acidic residues" evidence="8">
    <location>
        <begin position="79"/>
        <end position="92"/>
    </location>
</feature>
<evidence type="ECO:0000259" key="9">
    <source>
        <dbReference type="PROSITE" id="PS50102"/>
    </source>
</evidence>
<evidence type="ECO:0000313" key="11">
    <source>
        <dbReference type="Proteomes" id="UP001212841"/>
    </source>
</evidence>
<gene>
    <name evidence="10" type="primary">ESF2</name>
    <name evidence="10" type="ORF">HK097_001601</name>
</gene>
<dbReference type="Proteomes" id="UP001212841">
    <property type="component" value="Unassembled WGS sequence"/>
</dbReference>
<dbReference type="GO" id="GO:0005730">
    <property type="term" value="C:nucleolus"/>
    <property type="evidence" value="ECO:0007669"/>
    <property type="project" value="UniProtKB-SubCell"/>
</dbReference>
<keyword evidence="7" id="KW-0175">Coiled coil</keyword>
<dbReference type="PANTHER" id="PTHR12311">
    <property type="entry name" value="ACTIVATOR OF BASAL TRANSCRIPTION 1"/>
    <property type="match status" value="1"/>
</dbReference>
<feature type="region of interest" description="Disordered" evidence="8">
    <location>
        <begin position="1"/>
        <end position="148"/>
    </location>
</feature>
<dbReference type="PROSITE" id="PS50102">
    <property type="entry name" value="RRM"/>
    <property type="match status" value="1"/>
</dbReference>
<comment type="caution">
    <text evidence="10">The sequence shown here is derived from an EMBL/GenBank/DDBJ whole genome shotgun (WGS) entry which is preliminary data.</text>
</comment>
<feature type="domain" description="RRM" evidence="9">
    <location>
        <begin position="174"/>
        <end position="256"/>
    </location>
</feature>
<dbReference type="Gene3D" id="3.30.70.330">
    <property type="match status" value="1"/>
</dbReference>
<proteinExistence type="inferred from homology"/>
<feature type="region of interest" description="Disordered" evidence="8">
    <location>
        <begin position="322"/>
        <end position="358"/>
    </location>
</feature>
<dbReference type="CDD" id="cd12263">
    <property type="entry name" value="RRM_ABT1_like"/>
    <property type="match status" value="1"/>
</dbReference>
<dbReference type="SMART" id="SM00360">
    <property type="entry name" value="RRM"/>
    <property type="match status" value="1"/>
</dbReference>
<dbReference type="GO" id="GO:0000480">
    <property type="term" value="P:endonucleolytic cleavage in 5'-ETS of tricistronic rRNA transcript (SSU-rRNA, 5.8S rRNA, LSU-rRNA)"/>
    <property type="evidence" value="ECO:0007669"/>
    <property type="project" value="TreeGrafter"/>
</dbReference>
<comment type="similarity">
    <text evidence="2">Belongs to the ESF2/ABP1 family.</text>
</comment>
<dbReference type="InterPro" id="IPR035979">
    <property type="entry name" value="RBD_domain_sf"/>
</dbReference>
<comment type="subcellular location">
    <subcellularLocation>
        <location evidence="1">Nucleus</location>
        <location evidence="1">Nucleolus</location>
    </subcellularLocation>
</comment>
<evidence type="ECO:0000256" key="8">
    <source>
        <dbReference type="SAM" id="MobiDB-lite"/>
    </source>
</evidence>
<evidence type="ECO:0000256" key="5">
    <source>
        <dbReference type="ARBA" id="ARBA00032634"/>
    </source>
</evidence>
<feature type="compositionally biased region" description="Acidic residues" evidence="8">
    <location>
        <begin position="123"/>
        <end position="137"/>
    </location>
</feature>
<dbReference type="InterPro" id="IPR000504">
    <property type="entry name" value="RRM_dom"/>
</dbReference>
<evidence type="ECO:0000256" key="2">
    <source>
        <dbReference type="ARBA" id="ARBA00005819"/>
    </source>
</evidence>
<organism evidence="10 11">
    <name type="scientific">Rhizophlyctis rosea</name>
    <dbReference type="NCBI Taxonomy" id="64517"/>
    <lineage>
        <taxon>Eukaryota</taxon>
        <taxon>Fungi</taxon>
        <taxon>Fungi incertae sedis</taxon>
        <taxon>Chytridiomycota</taxon>
        <taxon>Chytridiomycota incertae sedis</taxon>
        <taxon>Chytridiomycetes</taxon>
        <taxon>Rhizophlyctidales</taxon>
        <taxon>Rhizophlyctidaceae</taxon>
        <taxon>Rhizophlyctis</taxon>
    </lineage>
</organism>
<dbReference type="Pfam" id="PF00076">
    <property type="entry name" value="RRM_1"/>
    <property type="match status" value="1"/>
</dbReference>
<keyword evidence="4" id="KW-0539">Nucleus</keyword>
<keyword evidence="3 6" id="KW-0694">RNA-binding</keyword>
<dbReference type="InterPro" id="IPR012677">
    <property type="entry name" value="Nucleotide-bd_a/b_plait_sf"/>
</dbReference>
<dbReference type="EMBL" id="JADGJD010000132">
    <property type="protein sequence ID" value="KAJ3054526.1"/>
    <property type="molecule type" value="Genomic_DNA"/>
</dbReference>
<name>A0AAD5SG18_9FUNG</name>
<evidence type="ECO:0000256" key="7">
    <source>
        <dbReference type="SAM" id="Coils"/>
    </source>
</evidence>
<accession>A0AAD5SG18</accession>
<dbReference type="GO" id="GO:0000447">
    <property type="term" value="P:endonucleolytic cleavage in ITS1 to separate SSU-rRNA from 5.8S rRNA and LSU-rRNA from tricistronic rRNA transcript (SSU-rRNA, 5.8S rRNA, LSU-rRNA)"/>
    <property type="evidence" value="ECO:0007669"/>
    <property type="project" value="TreeGrafter"/>
</dbReference>
<evidence type="ECO:0000256" key="3">
    <source>
        <dbReference type="ARBA" id="ARBA00022884"/>
    </source>
</evidence>
<evidence type="ECO:0000256" key="4">
    <source>
        <dbReference type="ARBA" id="ARBA00023242"/>
    </source>
</evidence>
<dbReference type="GO" id="GO:0003723">
    <property type="term" value="F:RNA binding"/>
    <property type="evidence" value="ECO:0007669"/>
    <property type="project" value="UniProtKB-UniRule"/>
</dbReference>
<reference evidence="10" key="1">
    <citation type="submission" date="2020-05" db="EMBL/GenBank/DDBJ databases">
        <title>Phylogenomic resolution of chytrid fungi.</title>
        <authorList>
            <person name="Stajich J.E."/>
            <person name="Amses K."/>
            <person name="Simmons R."/>
            <person name="Seto K."/>
            <person name="Myers J."/>
            <person name="Bonds A."/>
            <person name="Quandt C.A."/>
            <person name="Barry K."/>
            <person name="Liu P."/>
            <person name="Grigoriev I."/>
            <person name="Longcore J.E."/>
            <person name="James T.Y."/>
        </authorList>
    </citation>
    <scope>NUCLEOTIDE SEQUENCE</scope>
    <source>
        <strain evidence="10">JEL0318</strain>
    </source>
</reference>
<evidence type="ECO:0000256" key="1">
    <source>
        <dbReference type="ARBA" id="ARBA00004604"/>
    </source>
</evidence>